<dbReference type="PROSITE" id="PS50928">
    <property type="entry name" value="ABC_TM1"/>
    <property type="match status" value="1"/>
</dbReference>
<evidence type="ECO:0000256" key="5">
    <source>
        <dbReference type="ARBA" id="ARBA00022989"/>
    </source>
</evidence>
<evidence type="ECO:0000256" key="3">
    <source>
        <dbReference type="ARBA" id="ARBA00022475"/>
    </source>
</evidence>
<dbReference type="GO" id="GO:0055085">
    <property type="term" value="P:transmembrane transport"/>
    <property type="evidence" value="ECO:0007669"/>
    <property type="project" value="InterPro"/>
</dbReference>
<name>A0A315ZTU4_9ACTN</name>
<keyword evidence="5 7" id="KW-1133">Transmembrane helix</keyword>
<accession>A0A315ZTU4</accession>
<dbReference type="InterPro" id="IPR000515">
    <property type="entry name" value="MetI-like"/>
</dbReference>
<feature type="transmembrane region" description="Helical" evidence="7">
    <location>
        <begin position="297"/>
        <end position="321"/>
    </location>
</feature>
<comment type="similarity">
    <text evidence="7">Belongs to the binding-protein-dependent transport system permease family.</text>
</comment>
<dbReference type="GO" id="GO:0005886">
    <property type="term" value="C:plasma membrane"/>
    <property type="evidence" value="ECO:0007669"/>
    <property type="project" value="UniProtKB-SubCell"/>
</dbReference>
<sequence length="327" mass="34786">MIGFVLRRFVNYVLLSAFATALGYVLASLTLNPAARFLGRNPPIPQASIDASLRQVGADPGVPVLTRLWDWSLHLLTTGSLGISARGTEVTADILAKAGTSLRLLVIGTVLGAVLGVAVGVWGAVRQYRLVDKVTGYGSFVVLATPTFVVAVLLMIGATQFNNAVGSQVITFTGEYSAGITGSTWDLLKDRLVHLLLPTITLTIFAVASYSRYQRSAMLDVLSADFIRTARAKGRGRASALIQHGVRVALIPMSTFFAYSFGLILTGASVTELVFSWNGMGQYLIDSISNNDINASAGTILFTSVLVLISGTLADVLYAALDPRVRI</sequence>
<comment type="caution">
    <text evidence="9">The sequence shown here is derived from an EMBL/GenBank/DDBJ whole genome shotgun (WGS) entry which is preliminary data.</text>
</comment>
<keyword evidence="6 7" id="KW-0472">Membrane</keyword>
<reference evidence="9 10" key="1">
    <citation type="submission" date="2018-03" db="EMBL/GenBank/DDBJ databases">
        <title>Genomic Encyclopedia of Archaeal and Bacterial Type Strains, Phase II (KMG-II): from individual species to whole genera.</title>
        <authorList>
            <person name="Goeker M."/>
        </authorList>
    </citation>
    <scope>NUCLEOTIDE SEQUENCE [LARGE SCALE GENOMIC DNA]</scope>
    <source>
        <strain evidence="9 10">DSM 44889</strain>
    </source>
</reference>
<evidence type="ECO:0000256" key="1">
    <source>
        <dbReference type="ARBA" id="ARBA00004651"/>
    </source>
</evidence>
<organism evidence="9 10">
    <name type="scientific">Quadrisphaera granulorum</name>
    <dbReference type="NCBI Taxonomy" id="317664"/>
    <lineage>
        <taxon>Bacteria</taxon>
        <taxon>Bacillati</taxon>
        <taxon>Actinomycetota</taxon>
        <taxon>Actinomycetes</taxon>
        <taxon>Kineosporiales</taxon>
        <taxon>Kineosporiaceae</taxon>
        <taxon>Quadrisphaera</taxon>
    </lineage>
</organism>
<feature type="transmembrane region" description="Helical" evidence="7">
    <location>
        <begin position="256"/>
        <end position="277"/>
    </location>
</feature>
<dbReference type="InterPro" id="IPR035906">
    <property type="entry name" value="MetI-like_sf"/>
</dbReference>
<evidence type="ECO:0000313" key="9">
    <source>
        <dbReference type="EMBL" id="PWJ48134.1"/>
    </source>
</evidence>
<keyword evidence="2 7" id="KW-0813">Transport</keyword>
<dbReference type="CDD" id="cd06261">
    <property type="entry name" value="TM_PBP2"/>
    <property type="match status" value="1"/>
</dbReference>
<feature type="domain" description="ABC transmembrane type-1" evidence="8">
    <location>
        <begin position="98"/>
        <end position="318"/>
    </location>
</feature>
<dbReference type="Proteomes" id="UP000245469">
    <property type="component" value="Unassembled WGS sequence"/>
</dbReference>
<dbReference type="PANTHER" id="PTHR43163:SF9">
    <property type="entry name" value="ABC TRANSPORTER PERMEASE PROTEIN"/>
    <property type="match status" value="1"/>
</dbReference>
<proteinExistence type="inferred from homology"/>
<keyword evidence="4 7" id="KW-0812">Transmembrane</keyword>
<dbReference type="Pfam" id="PF00528">
    <property type="entry name" value="BPD_transp_1"/>
    <property type="match status" value="1"/>
</dbReference>
<keyword evidence="10" id="KW-1185">Reference proteome</keyword>
<dbReference type="Gene3D" id="1.10.3720.10">
    <property type="entry name" value="MetI-like"/>
    <property type="match status" value="1"/>
</dbReference>
<feature type="transmembrane region" description="Helical" evidence="7">
    <location>
        <begin position="104"/>
        <end position="125"/>
    </location>
</feature>
<evidence type="ECO:0000256" key="7">
    <source>
        <dbReference type="RuleBase" id="RU363032"/>
    </source>
</evidence>
<dbReference type="AlphaFoldDB" id="A0A315ZTU4"/>
<feature type="transmembrane region" description="Helical" evidence="7">
    <location>
        <begin position="137"/>
        <end position="158"/>
    </location>
</feature>
<gene>
    <name evidence="9" type="ORF">BXY45_13211</name>
</gene>
<evidence type="ECO:0000259" key="8">
    <source>
        <dbReference type="PROSITE" id="PS50928"/>
    </source>
</evidence>
<dbReference type="OrthoDB" id="147639at2"/>
<dbReference type="SUPFAM" id="SSF161098">
    <property type="entry name" value="MetI-like"/>
    <property type="match status" value="1"/>
</dbReference>
<evidence type="ECO:0000256" key="2">
    <source>
        <dbReference type="ARBA" id="ARBA00022448"/>
    </source>
</evidence>
<evidence type="ECO:0000256" key="6">
    <source>
        <dbReference type="ARBA" id="ARBA00023136"/>
    </source>
</evidence>
<feature type="transmembrane region" description="Helical" evidence="7">
    <location>
        <begin position="12"/>
        <end position="31"/>
    </location>
</feature>
<dbReference type="EMBL" id="QGDQ01000032">
    <property type="protein sequence ID" value="PWJ48134.1"/>
    <property type="molecule type" value="Genomic_DNA"/>
</dbReference>
<evidence type="ECO:0000256" key="4">
    <source>
        <dbReference type="ARBA" id="ARBA00022692"/>
    </source>
</evidence>
<keyword evidence="3" id="KW-1003">Cell membrane</keyword>
<evidence type="ECO:0000313" key="10">
    <source>
        <dbReference type="Proteomes" id="UP000245469"/>
    </source>
</evidence>
<feature type="transmembrane region" description="Helical" evidence="7">
    <location>
        <begin position="192"/>
        <end position="210"/>
    </location>
</feature>
<comment type="subcellular location">
    <subcellularLocation>
        <location evidence="1 7">Cell membrane</location>
        <topology evidence="1 7">Multi-pass membrane protein</topology>
    </subcellularLocation>
</comment>
<dbReference type="RefSeq" id="WP_109776127.1">
    <property type="nucleotide sequence ID" value="NZ_QGDQ01000032.1"/>
</dbReference>
<protein>
    <submittedName>
        <fullName evidence="9">Peptide/nickel transport system permease protein</fullName>
    </submittedName>
</protein>
<dbReference type="PANTHER" id="PTHR43163">
    <property type="entry name" value="DIPEPTIDE TRANSPORT SYSTEM PERMEASE PROTEIN DPPB-RELATED"/>
    <property type="match status" value="1"/>
</dbReference>